<dbReference type="PIRSF" id="PIRSF029171">
    <property type="entry name" value="Esterase_LipA"/>
    <property type="match status" value="1"/>
</dbReference>
<dbReference type="EMBL" id="VCQU01000003">
    <property type="protein sequence ID" value="NMN95582.1"/>
    <property type="molecule type" value="Genomic_DNA"/>
</dbReference>
<gene>
    <name evidence="2" type="ORF">FGL95_11115</name>
</gene>
<dbReference type="Gene3D" id="1.10.260.130">
    <property type="match status" value="1"/>
</dbReference>
<reference evidence="2 3" key="1">
    <citation type="submission" date="2019-05" db="EMBL/GenBank/DDBJ databases">
        <authorList>
            <person name="Lee S.D."/>
        </authorList>
    </citation>
    <scope>NUCLEOTIDE SEQUENCE [LARGE SCALE GENOMIC DNA]</scope>
    <source>
        <strain evidence="2 3">YC2-7</strain>
    </source>
</reference>
<dbReference type="InterPro" id="IPR029058">
    <property type="entry name" value="AB_hydrolase_fold"/>
</dbReference>
<dbReference type="SUPFAM" id="SSF53474">
    <property type="entry name" value="alpha/beta-Hydrolases"/>
    <property type="match status" value="1"/>
</dbReference>
<dbReference type="InterPro" id="IPR005152">
    <property type="entry name" value="Lipase_secreted"/>
</dbReference>
<protein>
    <submittedName>
        <fullName evidence="2">Lipase</fullName>
    </submittedName>
</protein>
<keyword evidence="3" id="KW-1185">Reference proteome</keyword>
<comment type="caution">
    <text evidence="2">The sequence shown here is derived from an EMBL/GenBank/DDBJ whole genome shotgun (WGS) entry which is preliminary data.</text>
</comment>
<evidence type="ECO:0000256" key="1">
    <source>
        <dbReference type="SAM" id="SignalP"/>
    </source>
</evidence>
<dbReference type="Pfam" id="PF03583">
    <property type="entry name" value="LIP"/>
    <property type="match status" value="1"/>
</dbReference>
<name>A0A848KFU9_9NOCA</name>
<evidence type="ECO:0000313" key="3">
    <source>
        <dbReference type="Proteomes" id="UP000535543"/>
    </source>
</evidence>
<dbReference type="GO" id="GO:0016042">
    <property type="term" value="P:lipid catabolic process"/>
    <property type="evidence" value="ECO:0007669"/>
    <property type="project" value="InterPro"/>
</dbReference>
<accession>A0A848KFU9</accession>
<organism evidence="2 3">
    <name type="scientific">Antrihabitans stalactiti</name>
    <dbReference type="NCBI Taxonomy" id="2584121"/>
    <lineage>
        <taxon>Bacteria</taxon>
        <taxon>Bacillati</taxon>
        <taxon>Actinomycetota</taxon>
        <taxon>Actinomycetes</taxon>
        <taxon>Mycobacteriales</taxon>
        <taxon>Nocardiaceae</taxon>
        <taxon>Antrihabitans</taxon>
    </lineage>
</organism>
<dbReference type="Proteomes" id="UP000535543">
    <property type="component" value="Unassembled WGS sequence"/>
</dbReference>
<evidence type="ECO:0000313" key="2">
    <source>
        <dbReference type="EMBL" id="NMN95582.1"/>
    </source>
</evidence>
<dbReference type="GO" id="GO:0004806">
    <property type="term" value="F:triacylglycerol lipase activity"/>
    <property type="evidence" value="ECO:0007669"/>
    <property type="project" value="InterPro"/>
</dbReference>
<proteinExistence type="predicted"/>
<dbReference type="PANTHER" id="PTHR34853:SF1">
    <property type="entry name" value="LIPASE 5"/>
    <property type="match status" value="1"/>
</dbReference>
<keyword evidence="1" id="KW-0732">Signal</keyword>
<reference evidence="2 3" key="2">
    <citation type="submission" date="2020-06" db="EMBL/GenBank/DDBJ databases">
        <title>Antribacter stalactiti gen. nov., sp. nov., a new member of the family Nacardiaceae isolated from a cave.</title>
        <authorList>
            <person name="Kim I.S."/>
        </authorList>
    </citation>
    <scope>NUCLEOTIDE SEQUENCE [LARGE SCALE GENOMIC DNA]</scope>
    <source>
        <strain evidence="2 3">YC2-7</strain>
    </source>
</reference>
<feature type="chain" id="PRO_5032690927" evidence="1">
    <location>
        <begin position="25"/>
        <end position="425"/>
    </location>
</feature>
<dbReference type="Gene3D" id="3.40.50.1820">
    <property type="entry name" value="alpha/beta hydrolase"/>
    <property type="match status" value="1"/>
</dbReference>
<feature type="signal peptide" evidence="1">
    <location>
        <begin position="1"/>
        <end position="24"/>
    </location>
</feature>
<dbReference type="AlphaFoldDB" id="A0A848KFU9"/>
<sequence length="425" mass="44081">MKRHTVLAAMVLCALIAGTRPAVAEPDFYVPPAQIAPGPGAIVRTQPMPLFATVPGIAGNWPGTAQLVMYTSQLQDGSPTAVTGTFIDATRPWQGNGPRPTVVIAPGTVGQGDQCAASRAFALGLNITTAPFSLSANQEALSANVWSALGARVFVTDYVGLGTPGVHTYVNRIEEAHAVLDAARAANALSGSGSDTPIALWGYSQGGGATAAAAELQPSYAPELNLKGTWAGAPPANLLDTLAAIDGNLIGGAIGFAINGFVARYPELQKPLEERMSPAGRAMLATLATECIGDVITNQPFLETSTFTNDGRSLLDNLSAIPEAIPIFDRQRIGNLTPTSPVLITSGRNDDTVPYGQARQLAVDWCANGADVTFRTNELPPILPGATLPNHFGPELIDGYGTNNAVSYVLDRLNGVPIASGCTLS</sequence>
<dbReference type="PANTHER" id="PTHR34853">
    <property type="match status" value="1"/>
</dbReference>